<dbReference type="AlphaFoldDB" id="A0A9P6BWM5"/>
<dbReference type="EMBL" id="MU152325">
    <property type="protein sequence ID" value="KAF9440693.1"/>
    <property type="molecule type" value="Genomic_DNA"/>
</dbReference>
<sequence>VTNTIQNLPWIKMSKSQKGVTSNPPYITMLSTTIMAMIDNQSSLRKYAGNHKNALGKFWTDKHGTFIDIYFNCLLANGIPILTRAKKINAVTLACIGLTTVKTGSCIRMAKYKGNWDMKGDKNLKT</sequence>
<organism evidence="1 2">
    <name type="scientific">Macrolepiota fuliginosa MF-IS2</name>
    <dbReference type="NCBI Taxonomy" id="1400762"/>
    <lineage>
        <taxon>Eukaryota</taxon>
        <taxon>Fungi</taxon>
        <taxon>Dikarya</taxon>
        <taxon>Basidiomycota</taxon>
        <taxon>Agaricomycotina</taxon>
        <taxon>Agaricomycetes</taxon>
        <taxon>Agaricomycetidae</taxon>
        <taxon>Agaricales</taxon>
        <taxon>Agaricineae</taxon>
        <taxon>Agaricaceae</taxon>
        <taxon>Macrolepiota</taxon>
    </lineage>
</organism>
<accession>A0A9P6BWM5</accession>
<comment type="caution">
    <text evidence="1">The sequence shown here is derived from an EMBL/GenBank/DDBJ whole genome shotgun (WGS) entry which is preliminary data.</text>
</comment>
<name>A0A9P6BWM5_9AGAR</name>
<gene>
    <name evidence="1" type="ORF">P691DRAFT_686771</name>
</gene>
<protein>
    <submittedName>
        <fullName evidence="1">Uncharacterized protein</fullName>
    </submittedName>
</protein>
<reference evidence="1" key="1">
    <citation type="submission" date="2020-11" db="EMBL/GenBank/DDBJ databases">
        <authorList>
            <consortium name="DOE Joint Genome Institute"/>
            <person name="Ahrendt S."/>
            <person name="Riley R."/>
            <person name="Andreopoulos W."/>
            <person name="Labutti K."/>
            <person name="Pangilinan J."/>
            <person name="Ruiz-Duenas F.J."/>
            <person name="Barrasa J.M."/>
            <person name="Sanchez-Garcia M."/>
            <person name="Camarero S."/>
            <person name="Miyauchi S."/>
            <person name="Serrano A."/>
            <person name="Linde D."/>
            <person name="Babiker R."/>
            <person name="Drula E."/>
            <person name="Ayuso-Fernandez I."/>
            <person name="Pacheco R."/>
            <person name="Padilla G."/>
            <person name="Ferreira P."/>
            <person name="Barriuso J."/>
            <person name="Kellner H."/>
            <person name="Castanera R."/>
            <person name="Alfaro M."/>
            <person name="Ramirez L."/>
            <person name="Pisabarro A.G."/>
            <person name="Kuo A."/>
            <person name="Tritt A."/>
            <person name="Lipzen A."/>
            <person name="He G."/>
            <person name="Yan M."/>
            <person name="Ng V."/>
            <person name="Cullen D."/>
            <person name="Martin F."/>
            <person name="Rosso M.-N."/>
            <person name="Henrissat B."/>
            <person name="Hibbett D."/>
            <person name="Martinez A.T."/>
            <person name="Grigoriev I.V."/>
        </authorList>
    </citation>
    <scope>NUCLEOTIDE SEQUENCE</scope>
    <source>
        <strain evidence="1">MF-IS2</strain>
    </source>
</reference>
<dbReference type="Proteomes" id="UP000807342">
    <property type="component" value="Unassembled WGS sequence"/>
</dbReference>
<evidence type="ECO:0000313" key="1">
    <source>
        <dbReference type="EMBL" id="KAF9440693.1"/>
    </source>
</evidence>
<keyword evidence="2" id="KW-1185">Reference proteome</keyword>
<evidence type="ECO:0000313" key="2">
    <source>
        <dbReference type="Proteomes" id="UP000807342"/>
    </source>
</evidence>
<dbReference type="OrthoDB" id="2691215at2759"/>
<feature type="non-terminal residue" evidence="1">
    <location>
        <position position="1"/>
    </location>
</feature>
<proteinExistence type="predicted"/>